<protein>
    <submittedName>
        <fullName evidence="2">Uncharacterized protein</fullName>
    </submittedName>
</protein>
<accession>A0AAV5AIP6</accession>
<dbReference type="Proteomes" id="UP001050691">
    <property type="component" value="Unassembled WGS sequence"/>
</dbReference>
<feature type="chain" id="PRO_5043977575" evidence="1">
    <location>
        <begin position="27"/>
        <end position="179"/>
    </location>
</feature>
<evidence type="ECO:0000313" key="2">
    <source>
        <dbReference type="EMBL" id="GJJ14521.1"/>
    </source>
</evidence>
<keyword evidence="3" id="KW-1185">Reference proteome</keyword>
<dbReference type="AlphaFoldDB" id="A0AAV5AIP6"/>
<evidence type="ECO:0000256" key="1">
    <source>
        <dbReference type="SAM" id="SignalP"/>
    </source>
</evidence>
<evidence type="ECO:0000313" key="3">
    <source>
        <dbReference type="Proteomes" id="UP001050691"/>
    </source>
</evidence>
<dbReference type="EMBL" id="BPWL01000010">
    <property type="protein sequence ID" value="GJJ14521.1"/>
    <property type="molecule type" value="Genomic_DNA"/>
</dbReference>
<organism evidence="2 3">
    <name type="scientific">Clathrus columnatus</name>
    <dbReference type="NCBI Taxonomy" id="1419009"/>
    <lineage>
        <taxon>Eukaryota</taxon>
        <taxon>Fungi</taxon>
        <taxon>Dikarya</taxon>
        <taxon>Basidiomycota</taxon>
        <taxon>Agaricomycotina</taxon>
        <taxon>Agaricomycetes</taxon>
        <taxon>Phallomycetidae</taxon>
        <taxon>Phallales</taxon>
        <taxon>Clathraceae</taxon>
        <taxon>Clathrus</taxon>
    </lineage>
</organism>
<sequence length="179" mass="19802">MTLGLCGIPILPLLYWFLLQHRLPYGDDNVPDAASRALERTVSFKHPFYFVSTLRPTITTIIPPNPSAAATVITSGFISFADSIEDESPWDASSAPEQKDVLQQHFELGFQNTISVTKSAVIDEDDAETHAPYAASQQTSSYKARHWRFSIEGRPTLLLNTAPSSPIFRFNVTCIISTA</sequence>
<keyword evidence="1" id="KW-0732">Signal</keyword>
<name>A0AAV5AIP6_9AGAM</name>
<reference evidence="2" key="1">
    <citation type="submission" date="2021-10" db="EMBL/GenBank/DDBJ databases">
        <title>De novo Genome Assembly of Clathrus columnatus (Basidiomycota, Fungi) Using Illumina and Nanopore Sequence Data.</title>
        <authorList>
            <person name="Ogiso-Tanaka E."/>
            <person name="Itagaki H."/>
            <person name="Hosoya T."/>
            <person name="Hosaka K."/>
        </authorList>
    </citation>
    <scope>NUCLEOTIDE SEQUENCE</scope>
    <source>
        <strain evidence="2">MO-923</strain>
    </source>
</reference>
<proteinExistence type="predicted"/>
<gene>
    <name evidence="2" type="ORF">Clacol_008785</name>
</gene>
<feature type="signal peptide" evidence="1">
    <location>
        <begin position="1"/>
        <end position="26"/>
    </location>
</feature>
<comment type="caution">
    <text evidence="2">The sequence shown here is derived from an EMBL/GenBank/DDBJ whole genome shotgun (WGS) entry which is preliminary data.</text>
</comment>